<dbReference type="Proteomes" id="UP001595882">
    <property type="component" value="Unassembled WGS sequence"/>
</dbReference>
<organism evidence="1 2">
    <name type="scientific">Gracilibacillus xinjiangensis</name>
    <dbReference type="NCBI Taxonomy" id="1193282"/>
    <lineage>
        <taxon>Bacteria</taxon>
        <taxon>Bacillati</taxon>
        <taxon>Bacillota</taxon>
        <taxon>Bacilli</taxon>
        <taxon>Bacillales</taxon>
        <taxon>Bacillaceae</taxon>
        <taxon>Gracilibacillus</taxon>
    </lineage>
</organism>
<sequence length="58" mass="6318">MDIAAMSVIMSQAQVKQQASISLLDKAMNTSEQQSNQMIKMLEQAIQPHLGSTVDVKA</sequence>
<protein>
    <submittedName>
        <fullName evidence="1">YjfB family protein</fullName>
    </submittedName>
</protein>
<evidence type="ECO:0000313" key="1">
    <source>
        <dbReference type="EMBL" id="MFC4404941.1"/>
    </source>
</evidence>
<dbReference type="RefSeq" id="WP_390254032.1">
    <property type="nucleotide sequence ID" value="NZ_JBHSDT010000008.1"/>
</dbReference>
<reference evidence="2" key="1">
    <citation type="journal article" date="2019" name="Int. J. Syst. Evol. Microbiol.">
        <title>The Global Catalogue of Microorganisms (GCM) 10K type strain sequencing project: providing services to taxonomists for standard genome sequencing and annotation.</title>
        <authorList>
            <consortium name="The Broad Institute Genomics Platform"/>
            <consortium name="The Broad Institute Genome Sequencing Center for Infectious Disease"/>
            <person name="Wu L."/>
            <person name="Ma J."/>
        </authorList>
    </citation>
    <scope>NUCLEOTIDE SEQUENCE [LARGE SCALE GENOMIC DNA]</scope>
    <source>
        <strain evidence="2">CCUG 37865</strain>
    </source>
</reference>
<dbReference type="InterPro" id="IPR025906">
    <property type="entry name" value="YjfB_motility"/>
</dbReference>
<comment type="caution">
    <text evidence="1">The sequence shown here is derived from an EMBL/GenBank/DDBJ whole genome shotgun (WGS) entry which is preliminary data.</text>
</comment>
<proteinExistence type="predicted"/>
<accession>A0ABV8X226</accession>
<evidence type="ECO:0000313" key="2">
    <source>
        <dbReference type="Proteomes" id="UP001595882"/>
    </source>
</evidence>
<dbReference type="Pfam" id="PF14070">
    <property type="entry name" value="YjfB_motility"/>
    <property type="match status" value="1"/>
</dbReference>
<name>A0ABV8X226_9BACI</name>
<gene>
    <name evidence="1" type="ORF">ACFOY7_17870</name>
</gene>
<dbReference type="EMBL" id="JBHSDT010000008">
    <property type="protein sequence ID" value="MFC4404941.1"/>
    <property type="molecule type" value="Genomic_DNA"/>
</dbReference>
<keyword evidence="2" id="KW-1185">Reference proteome</keyword>